<keyword evidence="4 8" id="KW-0808">Transferase</keyword>
<evidence type="ECO:0000256" key="2">
    <source>
        <dbReference type="ARBA" id="ARBA00022475"/>
    </source>
</evidence>
<gene>
    <name evidence="8" type="ORF">GLV81_01850</name>
</gene>
<accession>A0A6I6G4V2</accession>
<name>A0A6I6G4V2_9BACT</name>
<dbReference type="GO" id="GO:0005886">
    <property type="term" value="C:plasma membrane"/>
    <property type="evidence" value="ECO:0007669"/>
    <property type="project" value="UniProtKB-SubCell"/>
</dbReference>
<dbReference type="PANTHER" id="PTHR30606:SF10">
    <property type="entry name" value="PHOSPHATIDYLINOSITOL MANNOSIDE ACYLTRANSFERASE"/>
    <property type="match status" value="1"/>
</dbReference>
<evidence type="ECO:0000256" key="3">
    <source>
        <dbReference type="ARBA" id="ARBA00022519"/>
    </source>
</evidence>
<dbReference type="Pfam" id="PF03279">
    <property type="entry name" value="Lip_A_acyltrans"/>
    <property type="match status" value="1"/>
</dbReference>
<dbReference type="GO" id="GO:0009247">
    <property type="term" value="P:glycolipid biosynthetic process"/>
    <property type="evidence" value="ECO:0007669"/>
    <property type="project" value="UniProtKB-ARBA"/>
</dbReference>
<reference evidence="8 9" key="1">
    <citation type="submission" date="2019-11" db="EMBL/GenBank/DDBJ databases">
        <authorList>
            <person name="Im W.T."/>
        </authorList>
    </citation>
    <scope>NUCLEOTIDE SEQUENCE [LARGE SCALE GENOMIC DNA]</scope>
    <source>
        <strain evidence="8 9">SB-02</strain>
    </source>
</reference>
<proteinExistence type="predicted"/>
<keyword evidence="9" id="KW-1185">Reference proteome</keyword>
<organism evidence="8 9">
    <name type="scientific">Phnomibacter ginsenosidimutans</name>
    <dbReference type="NCBI Taxonomy" id="2676868"/>
    <lineage>
        <taxon>Bacteria</taxon>
        <taxon>Pseudomonadati</taxon>
        <taxon>Bacteroidota</taxon>
        <taxon>Chitinophagia</taxon>
        <taxon>Chitinophagales</taxon>
        <taxon>Chitinophagaceae</taxon>
        <taxon>Phnomibacter</taxon>
    </lineage>
</organism>
<evidence type="ECO:0000256" key="5">
    <source>
        <dbReference type="ARBA" id="ARBA00023136"/>
    </source>
</evidence>
<evidence type="ECO:0000313" key="8">
    <source>
        <dbReference type="EMBL" id="QGW27014.1"/>
    </source>
</evidence>
<dbReference type="CDD" id="cd07984">
    <property type="entry name" value="LPLAT_LABLAT-like"/>
    <property type="match status" value="1"/>
</dbReference>
<keyword evidence="3" id="KW-0997">Cell inner membrane</keyword>
<dbReference type="RefSeq" id="WP_157476336.1">
    <property type="nucleotide sequence ID" value="NZ_CP046566.1"/>
</dbReference>
<dbReference type="AlphaFoldDB" id="A0A6I6G4V2"/>
<dbReference type="Proteomes" id="UP000426027">
    <property type="component" value="Chromosome"/>
</dbReference>
<evidence type="ECO:0000313" key="9">
    <source>
        <dbReference type="Proteomes" id="UP000426027"/>
    </source>
</evidence>
<keyword evidence="7" id="KW-1133">Transmembrane helix</keyword>
<keyword evidence="7" id="KW-0812">Transmembrane</keyword>
<evidence type="ECO:0000256" key="1">
    <source>
        <dbReference type="ARBA" id="ARBA00004533"/>
    </source>
</evidence>
<dbReference type="KEGG" id="fls:GLV81_01850"/>
<dbReference type="GO" id="GO:0016746">
    <property type="term" value="F:acyltransferase activity"/>
    <property type="evidence" value="ECO:0007669"/>
    <property type="project" value="UniProtKB-KW"/>
</dbReference>
<protein>
    <submittedName>
        <fullName evidence="8">Lipid A biosynthesis acyltransferase</fullName>
    </submittedName>
</protein>
<comment type="subcellular location">
    <subcellularLocation>
        <location evidence="1">Cell inner membrane</location>
    </subcellularLocation>
</comment>
<feature type="transmembrane region" description="Helical" evidence="7">
    <location>
        <begin position="6"/>
        <end position="31"/>
    </location>
</feature>
<keyword evidence="6 8" id="KW-0012">Acyltransferase</keyword>
<dbReference type="EMBL" id="CP046566">
    <property type="protein sequence ID" value="QGW27014.1"/>
    <property type="molecule type" value="Genomic_DNA"/>
</dbReference>
<keyword evidence="5 7" id="KW-0472">Membrane</keyword>
<dbReference type="InterPro" id="IPR004960">
    <property type="entry name" value="LipA_acyltrans"/>
</dbReference>
<evidence type="ECO:0000256" key="7">
    <source>
        <dbReference type="SAM" id="Phobius"/>
    </source>
</evidence>
<evidence type="ECO:0000256" key="4">
    <source>
        <dbReference type="ARBA" id="ARBA00022679"/>
    </source>
</evidence>
<keyword evidence="2" id="KW-1003">Cell membrane</keyword>
<sequence length="305" mass="35015">MDRLVYGLMYAVSLLPLRVLYGISSLAAFVLHRIVRYRKDTVMENVAQAFPHQSLAYRKKVAAGFYRHFTDNWVETIKLLSMPEAALKKRITGNFEVFDELHKNGKTASILAAHFFNWEWLSAALSLRQSLPCIGVYMPISSQPVDSLFKRIRGRFGAHLMPAPALAKAIIGWRNKQYLIGLVADQSPSNPANAYWLNFLGRPTAFVTGPERNAQVFNQVPVYTRVTCPKRGYYHFEFTVLSLTNEEMQTKGELTKRLVRHIEADIQTHPETYLWSHRRWKHAWDASYQRLWIDDAAPAAVSTQD</sequence>
<evidence type="ECO:0000256" key="6">
    <source>
        <dbReference type="ARBA" id="ARBA00023315"/>
    </source>
</evidence>
<dbReference type="PANTHER" id="PTHR30606">
    <property type="entry name" value="LIPID A BIOSYNTHESIS LAUROYL ACYLTRANSFERASE"/>
    <property type="match status" value="1"/>
</dbReference>